<dbReference type="Gene3D" id="3.20.20.220">
    <property type="match status" value="1"/>
</dbReference>
<gene>
    <name evidence="2" type="ORF">ASEP1449_LOCUS14459</name>
    <name evidence="3" type="ORF">ASEP1449_LOCUS14460</name>
</gene>
<dbReference type="AlphaFoldDB" id="A0A6T7JAY7"/>
<evidence type="ECO:0000313" key="3">
    <source>
        <dbReference type="EMBL" id="CAD9822626.1"/>
    </source>
</evidence>
<name>A0A6T7JAY7_9STRA</name>
<dbReference type="EMBL" id="HBHQ01021430">
    <property type="protein sequence ID" value="CAD9822626.1"/>
    <property type="molecule type" value="Transcribed_RNA"/>
</dbReference>
<dbReference type="UniPathway" id="UPA00193"/>
<proteinExistence type="predicted"/>
<organism evidence="2">
    <name type="scientific">Attheya septentrionalis</name>
    <dbReference type="NCBI Taxonomy" id="420275"/>
    <lineage>
        <taxon>Eukaryota</taxon>
        <taxon>Sar</taxon>
        <taxon>Stramenopiles</taxon>
        <taxon>Ochrophyta</taxon>
        <taxon>Bacillariophyta</taxon>
        <taxon>Coscinodiscophyceae</taxon>
        <taxon>Chaetocerotophycidae</taxon>
        <taxon>Chaetocerotales</taxon>
        <taxon>Attheyaceae</taxon>
        <taxon>Attheya</taxon>
    </lineage>
</organism>
<dbReference type="EMBL" id="HBHQ01021429">
    <property type="protein sequence ID" value="CAD9822625.1"/>
    <property type="molecule type" value="Transcribed_RNA"/>
</dbReference>
<evidence type="ECO:0000256" key="1">
    <source>
        <dbReference type="ARBA" id="ARBA00023002"/>
    </source>
</evidence>
<protein>
    <submittedName>
        <fullName evidence="2">Uncharacterized protein</fullName>
    </submittedName>
</protein>
<dbReference type="SUPFAM" id="SSF51730">
    <property type="entry name" value="FAD-linked oxidoreductase"/>
    <property type="match status" value="1"/>
</dbReference>
<keyword evidence="1" id="KW-0560">Oxidoreductase</keyword>
<accession>A0A6T7JAY7</accession>
<evidence type="ECO:0000313" key="2">
    <source>
        <dbReference type="EMBL" id="CAD9822625.1"/>
    </source>
</evidence>
<dbReference type="GO" id="GO:0035999">
    <property type="term" value="P:tetrahydrofolate interconversion"/>
    <property type="evidence" value="ECO:0007669"/>
    <property type="project" value="UniProtKB-UniPathway"/>
</dbReference>
<dbReference type="GO" id="GO:0016491">
    <property type="term" value="F:oxidoreductase activity"/>
    <property type="evidence" value="ECO:0007669"/>
    <property type="project" value="UniProtKB-KW"/>
</dbReference>
<sequence length="249" mass="28420">MNLKKMAYRTIEFSRKVAFNGMRKEATHYILPDLPSAITPQLRELFYKTVPTNQRIITIAACRHTPSTLKKEIDQLDTNRILLVGGNEKQDASLSSEHALTIIREHSNLIPWCVWDPNSVDSQNRLLDKQQAGAMGVVTQPLFTTRAWNNIQTVDINIECIAGIPLISSRKNFMFWLDLLEGDTESFISDPVLCHSLDYFHEPMTQQNAPLLYANSYLEQLLSLEVVQGVHFMPMNNTKVLNNILTDNF</sequence>
<dbReference type="InterPro" id="IPR029041">
    <property type="entry name" value="FAD-linked_oxidoreductase-like"/>
</dbReference>
<reference evidence="2" key="1">
    <citation type="submission" date="2021-01" db="EMBL/GenBank/DDBJ databases">
        <authorList>
            <person name="Corre E."/>
            <person name="Pelletier E."/>
            <person name="Niang G."/>
            <person name="Scheremetjew M."/>
            <person name="Finn R."/>
            <person name="Kale V."/>
            <person name="Holt S."/>
            <person name="Cochrane G."/>
            <person name="Meng A."/>
            <person name="Brown T."/>
            <person name="Cohen L."/>
        </authorList>
    </citation>
    <scope>NUCLEOTIDE SEQUENCE</scope>
    <source>
        <strain evidence="2">CCMP2084</strain>
    </source>
</reference>